<dbReference type="EC" id="2.3.1.9" evidence="2"/>
<organism evidence="9 10">
    <name type="scientific">Lysinibacillus contaminans</name>
    <dbReference type="NCBI Taxonomy" id="1293441"/>
    <lineage>
        <taxon>Bacteria</taxon>
        <taxon>Bacillati</taxon>
        <taxon>Bacillota</taxon>
        <taxon>Bacilli</taxon>
        <taxon>Bacillales</taxon>
        <taxon>Bacillaceae</taxon>
        <taxon>Lysinibacillus</taxon>
    </lineage>
</organism>
<dbReference type="PANTHER" id="PTHR18919">
    <property type="entry name" value="ACETYL-COA C-ACYLTRANSFERASE"/>
    <property type="match status" value="1"/>
</dbReference>
<dbReference type="Pfam" id="PF02803">
    <property type="entry name" value="Thiolase_C"/>
    <property type="match status" value="1"/>
</dbReference>
<comment type="caution">
    <text evidence="9">The sequence shown here is derived from an EMBL/GenBank/DDBJ whole genome shotgun (WGS) entry which is preliminary data.</text>
</comment>
<dbReference type="PANTHER" id="PTHR18919:SF107">
    <property type="entry name" value="ACETYL-COA ACETYLTRANSFERASE, CYTOSOLIC"/>
    <property type="match status" value="1"/>
</dbReference>
<dbReference type="RefSeq" id="WP_053583666.1">
    <property type="nucleotide sequence ID" value="NZ_LGRV01000003.1"/>
</dbReference>
<proteinExistence type="inferred from homology"/>
<evidence type="ECO:0000256" key="3">
    <source>
        <dbReference type="ARBA" id="ARBA00022679"/>
    </source>
</evidence>
<evidence type="ECO:0000256" key="4">
    <source>
        <dbReference type="ARBA" id="ARBA00023315"/>
    </source>
</evidence>
<dbReference type="PROSITE" id="PS00737">
    <property type="entry name" value="THIOLASE_2"/>
    <property type="match status" value="1"/>
</dbReference>
<name>A0ABR5K248_9BACI</name>
<dbReference type="InterPro" id="IPR020613">
    <property type="entry name" value="Thiolase_CS"/>
</dbReference>
<keyword evidence="3 6" id="KW-0808">Transferase</keyword>
<dbReference type="InterPro" id="IPR020616">
    <property type="entry name" value="Thiolase_N"/>
</dbReference>
<evidence type="ECO:0000256" key="2">
    <source>
        <dbReference type="ARBA" id="ARBA00012705"/>
    </source>
</evidence>
<dbReference type="Proteomes" id="UP000050668">
    <property type="component" value="Unassembled WGS sequence"/>
</dbReference>
<sequence length="391" mass="41706">MTDIVLLEGARTPFAKISGSFRDITATELGVIAAKEAIRKSKINPEDIDQVVFGNVQQSSKDAHLLARHVGLKAGTSLEVPAVTINRVCGTGIEAILTGARYILTGEANVVLAGGTENMSQVPHVIRGARWGSPLGGPVVEDWVWDGLLDTNVGCTMSQTAENLAEKYKITREEVDAHALSSHERAINARDKGYFKEEIVSVTVKGRKGDNLVEHDEHIRETTMEKLGKLEARFVEGGVVTPGNASGMVDGAAAVIIASSHYAEKNGLKPIARLVSWDVVGVDPKYMGIGPVPAIRGALKKADLQLEDLDLIEINEAFSAQYLACQKELGFDLEIGNVNGGAVALGHPLAASGTRIAHSLVYELKRRNKRYGATAVCIGGGQGIAAIWESL</sequence>
<evidence type="ECO:0000313" key="10">
    <source>
        <dbReference type="Proteomes" id="UP000050668"/>
    </source>
</evidence>
<dbReference type="InterPro" id="IPR020615">
    <property type="entry name" value="Thiolase_acyl_enz_int_AS"/>
</dbReference>
<accession>A0ABR5K248</accession>
<gene>
    <name evidence="9" type="ORF">AEA09_09865</name>
</gene>
<dbReference type="PIRSF" id="PIRSF000429">
    <property type="entry name" value="Ac-CoA_Ac_transf"/>
    <property type="match status" value="1"/>
</dbReference>
<keyword evidence="10" id="KW-1185">Reference proteome</keyword>
<evidence type="ECO:0000259" key="7">
    <source>
        <dbReference type="Pfam" id="PF00108"/>
    </source>
</evidence>
<evidence type="ECO:0000256" key="1">
    <source>
        <dbReference type="ARBA" id="ARBA00010982"/>
    </source>
</evidence>
<protein>
    <recommendedName>
        <fullName evidence="2">acetyl-CoA C-acetyltransferase</fullName>
        <ecNumber evidence="2">2.3.1.9</ecNumber>
    </recommendedName>
    <alternativeName>
        <fullName evidence="5">Acetoacetyl-CoA thiolase</fullName>
    </alternativeName>
</protein>
<evidence type="ECO:0000256" key="5">
    <source>
        <dbReference type="ARBA" id="ARBA00030755"/>
    </source>
</evidence>
<feature type="domain" description="Thiolase N-terminal" evidence="7">
    <location>
        <begin position="5"/>
        <end position="259"/>
    </location>
</feature>
<comment type="similarity">
    <text evidence="1 6">Belongs to the thiolase-like superfamily. Thiolase family.</text>
</comment>
<dbReference type="Pfam" id="PF00108">
    <property type="entry name" value="Thiolase_N"/>
    <property type="match status" value="1"/>
</dbReference>
<dbReference type="EMBL" id="LGRV01000003">
    <property type="protein sequence ID" value="KOS68815.1"/>
    <property type="molecule type" value="Genomic_DNA"/>
</dbReference>
<keyword evidence="4 6" id="KW-0012">Acyltransferase</keyword>
<dbReference type="Gene3D" id="3.40.47.10">
    <property type="match status" value="2"/>
</dbReference>
<dbReference type="PROSITE" id="PS00099">
    <property type="entry name" value="THIOLASE_3"/>
    <property type="match status" value="1"/>
</dbReference>
<dbReference type="InterPro" id="IPR020617">
    <property type="entry name" value="Thiolase_C"/>
</dbReference>
<dbReference type="InterPro" id="IPR016039">
    <property type="entry name" value="Thiolase-like"/>
</dbReference>
<reference evidence="10" key="1">
    <citation type="submission" date="2015-07" db="EMBL/GenBank/DDBJ databases">
        <title>Fjat-14205 dsm 2895.</title>
        <authorList>
            <person name="Liu B."/>
            <person name="Wang J."/>
            <person name="Zhu Y."/>
            <person name="Liu G."/>
            <person name="Chen Q."/>
            <person name="Chen Z."/>
            <person name="Lan J."/>
            <person name="Che J."/>
            <person name="Ge C."/>
            <person name="Shi H."/>
            <person name="Pan Z."/>
            <person name="Liu X."/>
        </authorList>
    </citation>
    <scope>NUCLEOTIDE SEQUENCE [LARGE SCALE GENOMIC DNA]</scope>
    <source>
        <strain evidence="10">DSM 25560</strain>
    </source>
</reference>
<evidence type="ECO:0000313" key="9">
    <source>
        <dbReference type="EMBL" id="KOS68815.1"/>
    </source>
</evidence>
<dbReference type="InterPro" id="IPR020610">
    <property type="entry name" value="Thiolase_AS"/>
</dbReference>
<dbReference type="SUPFAM" id="SSF53901">
    <property type="entry name" value="Thiolase-like"/>
    <property type="match status" value="2"/>
</dbReference>
<feature type="domain" description="Thiolase C-terminal" evidence="8">
    <location>
        <begin position="268"/>
        <end position="389"/>
    </location>
</feature>
<evidence type="ECO:0000256" key="6">
    <source>
        <dbReference type="RuleBase" id="RU003557"/>
    </source>
</evidence>
<evidence type="ECO:0000259" key="8">
    <source>
        <dbReference type="Pfam" id="PF02803"/>
    </source>
</evidence>
<dbReference type="CDD" id="cd00751">
    <property type="entry name" value="thiolase"/>
    <property type="match status" value="1"/>
</dbReference>
<dbReference type="NCBIfam" id="TIGR01930">
    <property type="entry name" value="AcCoA-C-Actrans"/>
    <property type="match status" value="1"/>
</dbReference>
<dbReference type="InterPro" id="IPR002155">
    <property type="entry name" value="Thiolase"/>
</dbReference>
<dbReference type="PROSITE" id="PS00098">
    <property type="entry name" value="THIOLASE_1"/>
    <property type="match status" value="1"/>
</dbReference>